<keyword evidence="1" id="KW-0812">Transmembrane</keyword>
<sequence>MREKFRLYTDKVINKIGCDRKTAKKIREDLIDTLMMKWDETGEEDPYILMGEVDDIAEEFRENLQLEYKNSYSKNNYNGRRGYYEYKSELKIAGLPLVHVVNGLGVARGIVAIGPVAVGIIALGGLSLGVISLGALALGLLFSLGAISASTLISVGGISMAYYLSLGGISIAKHFAIGGVAVGNVAIGGAAKGIVAVYKERGSGQFVYPHYHKNIGEIMDKIKSLYPNINSIVSKIIESLIKIL</sequence>
<keyword evidence="1" id="KW-0472">Membrane</keyword>
<comment type="caution">
    <text evidence="2">The sequence shown here is derived from an EMBL/GenBank/DDBJ whole genome shotgun (WGS) entry which is preliminary data.</text>
</comment>
<gene>
    <name evidence="2" type="ORF">KQI86_06850</name>
</gene>
<evidence type="ECO:0000313" key="2">
    <source>
        <dbReference type="EMBL" id="MBU5484044.1"/>
    </source>
</evidence>
<keyword evidence="1" id="KW-1133">Transmembrane helix</keyword>
<protein>
    <recommendedName>
        <fullName evidence="4">DUF1700 domain-containing protein</fullName>
    </recommendedName>
</protein>
<feature type="transmembrane region" description="Helical" evidence="1">
    <location>
        <begin position="137"/>
        <end position="164"/>
    </location>
</feature>
<proteinExistence type="predicted"/>
<evidence type="ECO:0008006" key="4">
    <source>
        <dbReference type="Google" id="ProtNLM"/>
    </source>
</evidence>
<dbReference type="Proteomes" id="UP000726170">
    <property type="component" value="Unassembled WGS sequence"/>
</dbReference>
<reference evidence="2 3" key="1">
    <citation type="submission" date="2021-06" db="EMBL/GenBank/DDBJ databases">
        <authorList>
            <person name="Sun Q."/>
            <person name="Li D."/>
        </authorList>
    </citation>
    <scope>NUCLEOTIDE SEQUENCE [LARGE SCALE GENOMIC DNA]</scope>
    <source>
        <strain evidence="2 3">MSJ-11</strain>
    </source>
</reference>
<evidence type="ECO:0000313" key="3">
    <source>
        <dbReference type="Proteomes" id="UP000726170"/>
    </source>
</evidence>
<keyword evidence="3" id="KW-1185">Reference proteome</keyword>
<name>A0ABS6EI16_9CLOT</name>
<feature type="transmembrane region" description="Helical" evidence="1">
    <location>
        <begin position="110"/>
        <end position="131"/>
    </location>
</feature>
<dbReference type="RefSeq" id="WP_216438539.1">
    <property type="nucleotide sequence ID" value="NZ_JAHLQF010000002.1"/>
</dbReference>
<evidence type="ECO:0000256" key="1">
    <source>
        <dbReference type="SAM" id="Phobius"/>
    </source>
</evidence>
<dbReference type="EMBL" id="JAHLQF010000002">
    <property type="protein sequence ID" value="MBU5484044.1"/>
    <property type="molecule type" value="Genomic_DNA"/>
</dbReference>
<accession>A0ABS6EI16</accession>
<organism evidence="2 3">
    <name type="scientific">Clostridium mobile</name>
    <dbReference type="NCBI Taxonomy" id="2841512"/>
    <lineage>
        <taxon>Bacteria</taxon>
        <taxon>Bacillati</taxon>
        <taxon>Bacillota</taxon>
        <taxon>Clostridia</taxon>
        <taxon>Eubacteriales</taxon>
        <taxon>Clostridiaceae</taxon>
        <taxon>Clostridium</taxon>
    </lineage>
</organism>